<accession>A0A504JAL6</accession>
<dbReference type="RefSeq" id="WP_140595247.1">
    <property type="nucleotide sequence ID" value="NZ_VFWZ01000006.1"/>
</dbReference>
<keyword evidence="2" id="KW-1185">Reference proteome</keyword>
<evidence type="ECO:0000313" key="2">
    <source>
        <dbReference type="Proteomes" id="UP000315540"/>
    </source>
</evidence>
<dbReference type="AlphaFoldDB" id="A0A504JAL6"/>
<proteinExistence type="predicted"/>
<protein>
    <submittedName>
        <fullName evidence="1">Uncharacterized protein</fullName>
    </submittedName>
</protein>
<dbReference type="EMBL" id="VFWZ01000006">
    <property type="protein sequence ID" value="TPN83939.1"/>
    <property type="molecule type" value="Genomic_DNA"/>
</dbReference>
<name>A0A504JAL6_9FLAO</name>
<reference evidence="1 2" key="1">
    <citation type="submission" date="2019-06" db="EMBL/GenBank/DDBJ databases">
        <authorList>
            <person name="Meng X."/>
        </authorList>
    </citation>
    <scope>NUCLEOTIDE SEQUENCE [LARGE SCALE GENOMIC DNA]</scope>
    <source>
        <strain evidence="1 2">M625</strain>
    </source>
</reference>
<organism evidence="1 2">
    <name type="scientific">Aquimarina algicola</name>
    <dbReference type="NCBI Taxonomy" id="2589995"/>
    <lineage>
        <taxon>Bacteria</taxon>
        <taxon>Pseudomonadati</taxon>
        <taxon>Bacteroidota</taxon>
        <taxon>Flavobacteriia</taxon>
        <taxon>Flavobacteriales</taxon>
        <taxon>Flavobacteriaceae</taxon>
        <taxon>Aquimarina</taxon>
    </lineage>
</organism>
<dbReference type="Proteomes" id="UP000315540">
    <property type="component" value="Unassembled WGS sequence"/>
</dbReference>
<sequence length="91" mass="10605">MSKSMNAYGTIYNCEIIEVLEGNLEDKTIDMTILESSFKKYKFLDDDLNALLRAKFTKNRENEEYPIMPIDGFVDDKSVSWIISEIKLNEK</sequence>
<evidence type="ECO:0000313" key="1">
    <source>
        <dbReference type="EMBL" id="TPN83939.1"/>
    </source>
</evidence>
<gene>
    <name evidence="1" type="ORF">FHK87_18415</name>
</gene>
<dbReference type="OrthoDB" id="9948823at2"/>
<comment type="caution">
    <text evidence="1">The sequence shown here is derived from an EMBL/GenBank/DDBJ whole genome shotgun (WGS) entry which is preliminary data.</text>
</comment>